<sequence>MKTLEQTVAQHREEWAARSHAQQQLEIENNEAVAKLYGLEDEVGSHVPLERVSLTNNSAFRWPNKTPEERDVQFAESAVVDLISYAVGCMFGRYSLDKPGLILADQSSTLQDYLTNVQSPTFMPDADNVIPFVDDGWFEDDIVERFRQFLRVAFGVECFEENLRFVEESLGVKTIRDYFIMKSNPSGRSISRSKFYDDHVQRYKKRPIYWMFSSPKGSFNALIYLHRYTPATVSTVLNEYLREYRAKLEVGLQRAEEAAAGGASAQDQNEADRLRAVLAELRDYEHDVLYPLDIQKVEINLDDGVKVNYPNFYPALRPIKGLEASE</sequence>
<reference evidence="2" key="1">
    <citation type="submission" date="2015-11" db="EMBL/GenBank/DDBJ databases">
        <authorList>
            <person name="Kumar R."/>
            <person name="Singh D."/>
            <person name="Swarnkar M.K."/>
            <person name="Singh A.K."/>
            <person name="Kumar S."/>
        </authorList>
    </citation>
    <scope>NUCLEOTIDE SEQUENCE [LARGE SCALE GENOMIC DNA]</scope>
    <source>
        <strain evidence="2">ERGS4:06</strain>
    </source>
</reference>
<dbReference type="RefSeq" id="WP_062292538.1">
    <property type="nucleotide sequence ID" value="NZ_CP013200.1"/>
</dbReference>
<proteinExistence type="predicted"/>
<name>A0A0S2M347_9MICC</name>
<accession>A0A0S2M347</accession>
<protein>
    <submittedName>
        <fullName evidence="1">Type II restriction endonuclease subunit M</fullName>
    </submittedName>
</protein>
<dbReference type="OrthoDB" id="4280289at2"/>
<dbReference type="REBASE" id="132055">
    <property type="entry name" value="Aal406ORF18880P"/>
</dbReference>
<keyword evidence="1" id="KW-0540">Nuclease</keyword>
<organism evidence="1 2">
    <name type="scientific">Arthrobacter alpinus</name>
    <dbReference type="NCBI Taxonomy" id="656366"/>
    <lineage>
        <taxon>Bacteria</taxon>
        <taxon>Bacillati</taxon>
        <taxon>Actinomycetota</taxon>
        <taxon>Actinomycetes</taxon>
        <taxon>Micrococcales</taxon>
        <taxon>Micrococcaceae</taxon>
        <taxon>Arthrobacter</taxon>
    </lineage>
</organism>
<dbReference type="Proteomes" id="UP000059574">
    <property type="component" value="Chromosome"/>
</dbReference>
<dbReference type="EMBL" id="CP013200">
    <property type="protein sequence ID" value="ALO68185.1"/>
    <property type="molecule type" value="Genomic_DNA"/>
</dbReference>
<evidence type="ECO:0000313" key="2">
    <source>
        <dbReference type="Proteomes" id="UP000059574"/>
    </source>
</evidence>
<gene>
    <name evidence="1" type="ORF">AS189_18880</name>
</gene>
<evidence type="ECO:0000313" key="1">
    <source>
        <dbReference type="EMBL" id="ALO68185.1"/>
    </source>
</evidence>
<dbReference type="GO" id="GO:0004519">
    <property type="term" value="F:endonuclease activity"/>
    <property type="evidence" value="ECO:0007669"/>
    <property type="project" value="UniProtKB-KW"/>
</dbReference>
<keyword evidence="1" id="KW-0378">Hydrolase</keyword>
<keyword evidence="1" id="KW-0255">Endonuclease</keyword>
<dbReference type="AlphaFoldDB" id="A0A0S2M347"/>
<reference evidence="1 2" key="2">
    <citation type="journal article" date="2016" name="J. Biotechnol.">
        <title>Complete genome sequence of Arthrobacter alpinus ERGS4:06, a yellow pigmented bacterium tolerant to cold and radiations isolated from Sikkim Himalaya.</title>
        <authorList>
            <person name="Kumar R."/>
            <person name="Singh D."/>
            <person name="Swarnkar M.K."/>
            <person name="Singh A.K."/>
            <person name="Kumar S."/>
        </authorList>
    </citation>
    <scope>NUCLEOTIDE SEQUENCE [LARGE SCALE GENOMIC DNA]</scope>
    <source>
        <strain evidence="1 2">ERGS4:06</strain>
    </source>
</reference>